<keyword evidence="2" id="KW-1185">Reference proteome</keyword>
<reference evidence="1 2" key="1">
    <citation type="journal article" date="2002" name="Nature">
        <title>Comparison of the genomes of two Xanthomonas pathogens with differing host specificities.</title>
        <authorList>
            <person name="da Silva A.C."/>
            <person name="Ferro J.A."/>
            <person name="Reinach F.C."/>
            <person name="Farah C.S."/>
            <person name="Furlan L.R."/>
            <person name="Quaggio R.B."/>
            <person name="Monteiro-Vitorello C.B."/>
            <person name="Van Sluys M.A."/>
            <person name="Almeida N.F."/>
            <person name="Alves L.M."/>
            <person name="do Amaral A.M."/>
            <person name="Bertolini M.C."/>
            <person name="Camargo L.E."/>
            <person name="Camarotte G."/>
            <person name="Cannavan F."/>
            <person name="Cardozo J."/>
            <person name="Chambergo F."/>
            <person name="Ciapina L.P."/>
            <person name="Cicarelli R.M."/>
            <person name="Coutinho L.L."/>
            <person name="Cursino-Santos J.R."/>
            <person name="El-Dorry H."/>
            <person name="Faria J.B."/>
            <person name="Ferreira A.J."/>
            <person name="Ferreira R.C."/>
            <person name="Ferro M.I."/>
            <person name="Formighieri E.F."/>
            <person name="Franco M.C."/>
            <person name="Greggio C.C."/>
            <person name="Gruber A."/>
            <person name="Katsuyama A.M."/>
            <person name="Kishi L.T."/>
            <person name="Leite R.P."/>
            <person name="Lemos E.G."/>
            <person name="Lemos M.V."/>
            <person name="Locali E.C."/>
            <person name="Machado M.A."/>
            <person name="Madeira A.M."/>
            <person name="Martinez-Rossi N.M."/>
            <person name="Martins E.C."/>
            <person name="Meidanis J."/>
            <person name="Menck C.F."/>
            <person name="Miyaki C.Y."/>
            <person name="Moon D.H."/>
            <person name="Moreira L.M."/>
            <person name="Novo M.T."/>
            <person name="Okura V.K."/>
            <person name="Oliveira M.C."/>
            <person name="Oliveira V.R."/>
            <person name="Pereira H.A."/>
            <person name="Rossi A."/>
            <person name="Sena J.A."/>
            <person name="Silva C."/>
            <person name="de Souza R.F."/>
            <person name="Spinola L.A."/>
            <person name="Takita M.A."/>
            <person name="Tamura R.E."/>
            <person name="Teixeira E.C."/>
            <person name="Tezza R.I."/>
            <person name="Trindade dos Santos M."/>
            <person name="Truffi D."/>
            <person name="Tsai S.M."/>
            <person name="White F.F."/>
            <person name="Setubal J.C."/>
            <person name="Kitajima J.P."/>
        </authorList>
    </citation>
    <scope>NUCLEOTIDE SEQUENCE [LARGE SCALE GENOMIC DNA]</scope>
    <source>
        <strain evidence="2">ATCC 33913 / DSM 3586 / NCPPB 528 / LMG 568 / P 25</strain>
    </source>
</reference>
<dbReference type="Proteomes" id="UP000001010">
    <property type="component" value="Chromosome"/>
</dbReference>
<proteinExistence type="predicted"/>
<evidence type="ECO:0000313" key="2">
    <source>
        <dbReference type="Proteomes" id="UP000001010"/>
    </source>
</evidence>
<dbReference type="PATRIC" id="fig|190485.4.peg.2025"/>
<protein>
    <submittedName>
        <fullName evidence="1">Uncharacterized protein</fullName>
    </submittedName>
</protein>
<accession>Q8P9H1</accession>
<dbReference type="AlphaFoldDB" id="Q8P9H1"/>
<dbReference type="EMBL" id="AE008922">
    <property type="protein sequence ID" value="AAM41182.1"/>
    <property type="molecule type" value="Genomic_DNA"/>
</dbReference>
<name>Q8P9H1_XANCP</name>
<dbReference type="HOGENOM" id="CLU_1510042_0_0_6"/>
<sequence length="178" mass="20321">MVINPLFDSWKYNAEKRQYEGTDLYIQMHRVSGYYAPIYGKETKRRESSYMGTNAYGVTARVPKVERTTYQVALPRNALTDAASDVPGLNVGKETIAAILPMEPDDARAHKGRLTEIYQYEVVPPLISQDTEREYPTFDLPTHYENEQHFIEGRLIKIAVVDVKTGTVLKVYELGNDQ</sequence>
<evidence type="ECO:0000313" key="1">
    <source>
        <dbReference type="EMBL" id="AAM41182.1"/>
    </source>
</evidence>
<dbReference type="KEGG" id="xcc:XCC1893"/>
<gene>
    <name evidence="1" type="ordered locus">XCC1893</name>
</gene>
<dbReference type="EnsemblBacteria" id="AAM41182">
    <property type="protein sequence ID" value="AAM41182"/>
    <property type="gene ID" value="XCC1893"/>
</dbReference>
<organism evidence="1 2">
    <name type="scientific">Xanthomonas campestris pv. campestris (strain ATCC 33913 / DSM 3586 / NCPPB 528 / LMG 568 / P 25)</name>
    <dbReference type="NCBI Taxonomy" id="190485"/>
    <lineage>
        <taxon>Bacteria</taxon>
        <taxon>Pseudomonadati</taxon>
        <taxon>Pseudomonadota</taxon>
        <taxon>Gammaproteobacteria</taxon>
        <taxon>Lysobacterales</taxon>
        <taxon>Lysobacteraceae</taxon>
        <taxon>Xanthomonas</taxon>
    </lineage>
</organism>